<feature type="binding site" evidence="11">
    <location>
        <position position="311"/>
    </location>
    <ligand>
        <name>L-glutamine</name>
        <dbReference type="ChEBI" id="CHEBI:58359"/>
    </ligand>
</feature>
<comment type="catalytic activity">
    <reaction evidence="9 11">
        <text>hydrogencarbonate + L-glutamine + 2 ATP + H2O = carbamoyl phosphate + L-glutamate + 2 ADP + phosphate + 2 H(+)</text>
        <dbReference type="Rhea" id="RHEA:18633"/>
        <dbReference type="ChEBI" id="CHEBI:15377"/>
        <dbReference type="ChEBI" id="CHEBI:15378"/>
        <dbReference type="ChEBI" id="CHEBI:17544"/>
        <dbReference type="ChEBI" id="CHEBI:29985"/>
        <dbReference type="ChEBI" id="CHEBI:30616"/>
        <dbReference type="ChEBI" id="CHEBI:43474"/>
        <dbReference type="ChEBI" id="CHEBI:58228"/>
        <dbReference type="ChEBI" id="CHEBI:58359"/>
        <dbReference type="ChEBI" id="CHEBI:456216"/>
        <dbReference type="EC" id="6.3.5.5"/>
    </reaction>
</comment>
<accession>A0A933GKH2</accession>
<feature type="active site" evidence="11">
    <location>
        <position position="353"/>
    </location>
</feature>
<dbReference type="PRINTS" id="PR00097">
    <property type="entry name" value="ANTSNTHASEII"/>
</dbReference>
<feature type="binding site" evidence="11">
    <location>
        <position position="271"/>
    </location>
    <ligand>
        <name>L-glutamine</name>
        <dbReference type="ChEBI" id="CHEBI:58359"/>
    </ligand>
</feature>
<keyword evidence="5 11" id="KW-0547">Nucleotide-binding</keyword>
<dbReference type="GO" id="GO:0004088">
    <property type="term" value="F:carbamoyl-phosphate synthase (glutamine-hydrolyzing) activity"/>
    <property type="evidence" value="ECO:0007669"/>
    <property type="project" value="UniProtKB-UniRule"/>
</dbReference>
<evidence type="ECO:0000256" key="11">
    <source>
        <dbReference type="HAMAP-Rule" id="MF_01209"/>
    </source>
</evidence>
<feature type="binding site" evidence="11">
    <location>
        <position position="312"/>
    </location>
    <ligand>
        <name>L-glutamine</name>
        <dbReference type="ChEBI" id="CHEBI:58359"/>
    </ligand>
</feature>
<feature type="active site" description="Nucleophile" evidence="11">
    <location>
        <position position="267"/>
    </location>
</feature>
<dbReference type="InterPro" id="IPR029062">
    <property type="entry name" value="Class_I_gatase-like"/>
</dbReference>
<proteinExistence type="inferred from homology"/>
<comment type="caution">
    <text evidence="13">The sequence shown here is derived from an EMBL/GenBank/DDBJ whole genome shotgun (WGS) entry which is preliminary data.</text>
</comment>
<evidence type="ECO:0000256" key="8">
    <source>
        <dbReference type="ARBA" id="ARBA00022975"/>
    </source>
</evidence>
<organism evidence="13 14">
    <name type="scientific">Tectimicrobiota bacterium</name>
    <dbReference type="NCBI Taxonomy" id="2528274"/>
    <lineage>
        <taxon>Bacteria</taxon>
        <taxon>Pseudomonadati</taxon>
        <taxon>Nitrospinota/Tectimicrobiota group</taxon>
        <taxon>Candidatus Tectimicrobiota</taxon>
    </lineage>
</organism>
<dbReference type="PANTHER" id="PTHR43418:SF7">
    <property type="entry name" value="CARBAMOYL-PHOSPHATE SYNTHASE SMALL CHAIN"/>
    <property type="match status" value="1"/>
</dbReference>
<evidence type="ECO:0000256" key="2">
    <source>
        <dbReference type="ARBA" id="ARBA00005077"/>
    </source>
</evidence>
<feature type="active site" evidence="11">
    <location>
        <position position="351"/>
    </location>
</feature>
<feature type="binding site" evidence="11">
    <location>
        <position position="45"/>
    </location>
    <ligand>
        <name>L-glutamine</name>
        <dbReference type="ChEBI" id="CHEBI:58359"/>
    </ligand>
</feature>
<feature type="domain" description="Carbamoyl-phosphate synthase small subunit N-terminal" evidence="12">
    <location>
        <begin position="1"/>
        <end position="131"/>
    </location>
</feature>
<evidence type="ECO:0000256" key="5">
    <source>
        <dbReference type="ARBA" id="ARBA00022741"/>
    </source>
</evidence>
<dbReference type="FunFam" id="3.50.30.20:FF:000001">
    <property type="entry name" value="Carbamoyl-phosphate synthase small chain"/>
    <property type="match status" value="1"/>
</dbReference>
<dbReference type="InterPro" id="IPR036480">
    <property type="entry name" value="CarbP_synth_ssu_N_sf"/>
</dbReference>
<feature type="region of interest" description="CPSase" evidence="11">
    <location>
        <begin position="1"/>
        <end position="178"/>
    </location>
</feature>
<evidence type="ECO:0000259" key="12">
    <source>
        <dbReference type="SMART" id="SM01097"/>
    </source>
</evidence>
<dbReference type="NCBIfam" id="TIGR01368">
    <property type="entry name" value="CPSaseIIsmall"/>
    <property type="match status" value="1"/>
</dbReference>
<feature type="binding site" evidence="11">
    <location>
        <position position="268"/>
    </location>
    <ligand>
        <name>L-glutamine</name>
        <dbReference type="ChEBI" id="CHEBI:58359"/>
    </ligand>
</feature>
<evidence type="ECO:0000256" key="9">
    <source>
        <dbReference type="ARBA" id="ARBA00048816"/>
    </source>
</evidence>
<comment type="subunit">
    <text evidence="11">Composed of two chains; the small (or glutamine) chain promotes the hydrolysis of glutamine to ammonia, which is used by the large (or ammonia) chain to synthesize carbamoyl phosphate. Tetramer of heterodimers (alpha,beta)4.</text>
</comment>
<evidence type="ECO:0000313" key="13">
    <source>
        <dbReference type="EMBL" id="MBI4594820.1"/>
    </source>
</evidence>
<dbReference type="GO" id="GO:0006526">
    <property type="term" value="P:L-arginine biosynthetic process"/>
    <property type="evidence" value="ECO:0007669"/>
    <property type="project" value="UniProtKB-UniRule"/>
</dbReference>
<keyword evidence="11" id="KW-0028">Amino-acid biosynthesis</keyword>
<dbReference type="Pfam" id="PF00117">
    <property type="entry name" value="GATase"/>
    <property type="match status" value="1"/>
</dbReference>
<keyword evidence="11" id="KW-0055">Arginine biosynthesis</keyword>
<evidence type="ECO:0000256" key="10">
    <source>
        <dbReference type="ARBA" id="ARBA00049285"/>
    </source>
</evidence>
<comment type="pathway">
    <text evidence="1 11">Pyrimidine metabolism; UMP biosynthesis via de novo pathway; (S)-dihydroorotate from bicarbonate: step 1/3.</text>
</comment>
<dbReference type="CDD" id="cd01744">
    <property type="entry name" value="GATase1_CPSase"/>
    <property type="match status" value="1"/>
</dbReference>
<dbReference type="NCBIfam" id="NF009475">
    <property type="entry name" value="PRK12838.1"/>
    <property type="match status" value="1"/>
</dbReference>
<gene>
    <name evidence="11 13" type="primary">carA</name>
    <name evidence="13" type="ORF">HY730_00395</name>
</gene>
<dbReference type="EC" id="6.3.5.5" evidence="11"/>
<dbReference type="GO" id="GO:0006541">
    <property type="term" value="P:glutamine metabolic process"/>
    <property type="evidence" value="ECO:0007669"/>
    <property type="project" value="InterPro"/>
</dbReference>
<dbReference type="GO" id="GO:0044205">
    <property type="term" value="P:'de novo' UMP biosynthetic process"/>
    <property type="evidence" value="ECO:0007669"/>
    <property type="project" value="UniProtKB-UniRule"/>
</dbReference>
<protein>
    <recommendedName>
        <fullName evidence="11">Carbamoyl phosphate synthase small chain</fullName>
        <ecNumber evidence="11">6.3.5.5</ecNumber>
    </recommendedName>
    <alternativeName>
        <fullName evidence="11">Carbamoyl phosphate synthetase glutamine chain</fullName>
    </alternativeName>
</protein>
<dbReference type="GO" id="GO:0006207">
    <property type="term" value="P:'de novo' pyrimidine nucleobase biosynthetic process"/>
    <property type="evidence" value="ECO:0007669"/>
    <property type="project" value="InterPro"/>
</dbReference>
<dbReference type="PRINTS" id="PR00096">
    <property type="entry name" value="GATASE"/>
</dbReference>
<name>A0A933GKH2_UNCTE</name>
<evidence type="ECO:0000256" key="4">
    <source>
        <dbReference type="ARBA" id="ARBA00022598"/>
    </source>
</evidence>
<dbReference type="InterPro" id="IPR006274">
    <property type="entry name" value="CarbamoylP_synth_ssu"/>
</dbReference>
<comment type="function">
    <text evidence="11">Small subunit of the glutamine-dependent carbamoyl phosphate synthetase (CPSase). CPSase catalyzes the formation of carbamoyl phosphate from the ammonia moiety of glutamine, carbonate, and phosphate donated by ATP, constituting the first step of 2 biosynthetic pathways, one leading to arginine and/or urea and the other to pyrimidine nucleotides. The small subunit (glutamine amidotransferase) binds and cleaves glutamine to supply the large subunit with the substrate ammonia.</text>
</comment>
<dbReference type="InterPro" id="IPR017926">
    <property type="entry name" value="GATASE"/>
</dbReference>
<dbReference type="EMBL" id="JACQWF010000017">
    <property type="protein sequence ID" value="MBI4594820.1"/>
    <property type="molecule type" value="Genomic_DNA"/>
</dbReference>
<evidence type="ECO:0000256" key="1">
    <source>
        <dbReference type="ARBA" id="ARBA00004812"/>
    </source>
</evidence>
<keyword evidence="7 11" id="KW-0315">Glutamine amidotransferase</keyword>
<dbReference type="InterPro" id="IPR035686">
    <property type="entry name" value="CPSase_GATase1"/>
</dbReference>
<dbReference type="InterPro" id="IPR050472">
    <property type="entry name" value="Anth_synth/Amidotransfase"/>
</dbReference>
<dbReference type="PANTHER" id="PTHR43418">
    <property type="entry name" value="MULTIFUNCTIONAL TRYPTOPHAN BIOSYNTHESIS PROTEIN-RELATED"/>
    <property type="match status" value="1"/>
</dbReference>
<dbReference type="SMART" id="SM01097">
    <property type="entry name" value="CPSase_sm_chain"/>
    <property type="match status" value="1"/>
</dbReference>
<comment type="similarity">
    <text evidence="3 11">Belongs to the CarA family.</text>
</comment>
<keyword evidence="6 11" id="KW-0067">ATP-binding</keyword>
<dbReference type="PRINTS" id="PR00099">
    <property type="entry name" value="CPSGATASE"/>
</dbReference>
<dbReference type="PROSITE" id="PS51273">
    <property type="entry name" value="GATASE_TYPE_1"/>
    <property type="match status" value="1"/>
</dbReference>
<dbReference type="SUPFAM" id="SSF52021">
    <property type="entry name" value="Carbamoyl phosphate synthetase, small subunit N-terminal domain"/>
    <property type="match status" value="1"/>
</dbReference>
<dbReference type="Gene3D" id="3.40.50.880">
    <property type="match status" value="1"/>
</dbReference>
<keyword evidence="4 11" id="KW-0436">Ligase</keyword>
<evidence type="ECO:0000256" key="6">
    <source>
        <dbReference type="ARBA" id="ARBA00022840"/>
    </source>
</evidence>
<dbReference type="InterPro" id="IPR002474">
    <property type="entry name" value="CarbamoylP_synth_ssu_N"/>
</dbReference>
<evidence type="ECO:0000256" key="3">
    <source>
        <dbReference type="ARBA" id="ARBA00007800"/>
    </source>
</evidence>
<dbReference type="AlphaFoldDB" id="A0A933GKH2"/>
<keyword evidence="8 11" id="KW-0665">Pyrimidine biosynthesis</keyword>
<dbReference type="SUPFAM" id="SSF52317">
    <property type="entry name" value="Class I glutamine amidotransferase-like"/>
    <property type="match status" value="1"/>
</dbReference>
<dbReference type="Proteomes" id="UP000772181">
    <property type="component" value="Unassembled WGS sequence"/>
</dbReference>
<evidence type="ECO:0000256" key="7">
    <source>
        <dbReference type="ARBA" id="ARBA00022962"/>
    </source>
</evidence>
<comment type="catalytic activity">
    <reaction evidence="10 11">
        <text>L-glutamine + H2O = L-glutamate + NH4(+)</text>
        <dbReference type="Rhea" id="RHEA:15889"/>
        <dbReference type="ChEBI" id="CHEBI:15377"/>
        <dbReference type="ChEBI" id="CHEBI:28938"/>
        <dbReference type="ChEBI" id="CHEBI:29985"/>
        <dbReference type="ChEBI" id="CHEBI:58359"/>
    </reaction>
</comment>
<dbReference type="Pfam" id="PF00988">
    <property type="entry name" value="CPSase_sm_chain"/>
    <property type="match status" value="1"/>
</dbReference>
<evidence type="ECO:0000313" key="14">
    <source>
        <dbReference type="Proteomes" id="UP000772181"/>
    </source>
</evidence>
<feature type="binding site" evidence="11">
    <location>
        <position position="242"/>
    </location>
    <ligand>
        <name>L-glutamine</name>
        <dbReference type="ChEBI" id="CHEBI:58359"/>
    </ligand>
</feature>
<dbReference type="GO" id="GO:0005524">
    <property type="term" value="F:ATP binding"/>
    <property type="evidence" value="ECO:0007669"/>
    <property type="project" value="UniProtKB-UniRule"/>
</dbReference>
<reference evidence="13" key="1">
    <citation type="submission" date="2020-07" db="EMBL/GenBank/DDBJ databases">
        <title>Huge and variable diversity of episymbiotic CPR bacteria and DPANN archaea in groundwater ecosystems.</title>
        <authorList>
            <person name="He C.Y."/>
            <person name="Keren R."/>
            <person name="Whittaker M."/>
            <person name="Farag I.F."/>
            <person name="Doudna J."/>
            <person name="Cate J.H.D."/>
            <person name="Banfield J.F."/>
        </authorList>
    </citation>
    <scope>NUCLEOTIDE SEQUENCE</scope>
    <source>
        <strain evidence="13">NC_groundwater_1482_Ag_S-0.65um_47_24</strain>
    </source>
</reference>
<sequence length="386" mass="42624">MKALLALADGKIFTGESFGACGETIGEVVFNTSMTGYQEILTDPSYCGQIVVMTYPLIGNYGVNEEDVESPKPQVEGFIVREASLLSSNWRRQKDLTQFLKDFNIVGIQDIDTRALTKHIRTVGAQQGVISSLDLDPQSLIAKAKAAPGMEGLDLVRKVTSRDKYLWTQGEWELDEGYTLKGFNERSQTGFFIVALDFGIKHNILRKLTRFSHKVLILPAQATAEEVLEMKPDAVFLSNGPGDPAAVPYAIKTVKRLLGQKPIFGICLGHQILALALGAKTYKLKFGHRGGNQPVMDLTTNKIEITAQNHGFAVDSETLPPGTRVTHINLNDRTVEGMENPELGFFSVQYHPEASPGPHDTDYLFSRFRKLIENHKGENSCPNEGI</sequence>
<dbReference type="Gene3D" id="3.50.30.20">
    <property type="entry name" value="Carbamoyl-phosphate synthase small subunit, N-terminal domain"/>
    <property type="match status" value="1"/>
</dbReference>
<comment type="pathway">
    <text evidence="2 11">Amino-acid biosynthesis; L-arginine biosynthesis; carbamoyl phosphate from bicarbonate: step 1/1.</text>
</comment>
<dbReference type="HAMAP" id="MF_01209">
    <property type="entry name" value="CPSase_S_chain"/>
    <property type="match status" value="1"/>
</dbReference>
<feature type="binding site" evidence="11">
    <location>
        <position position="240"/>
    </location>
    <ligand>
        <name>L-glutamine</name>
        <dbReference type="ChEBI" id="CHEBI:58359"/>
    </ligand>
</feature>
<feature type="binding site" evidence="11">
    <location>
        <position position="309"/>
    </location>
    <ligand>
        <name>L-glutamine</name>
        <dbReference type="ChEBI" id="CHEBI:58359"/>
    </ligand>
</feature>